<dbReference type="EMBL" id="PQIB02000018">
    <property type="protein sequence ID" value="RLM56017.1"/>
    <property type="molecule type" value="Genomic_DNA"/>
</dbReference>
<protein>
    <submittedName>
        <fullName evidence="2">Uncharacterized protein</fullName>
    </submittedName>
</protein>
<name>A0A3L6PEK9_PANMI</name>
<accession>A0A3L6PEK9</accession>
<dbReference type="AlphaFoldDB" id="A0A3L6PEK9"/>
<dbReference type="Proteomes" id="UP000275267">
    <property type="component" value="Unassembled WGS sequence"/>
</dbReference>
<feature type="compositionally biased region" description="Low complexity" evidence="1">
    <location>
        <begin position="47"/>
        <end position="57"/>
    </location>
</feature>
<organism evidence="2 3">
    <name type="scientific">Panicum miliaceum</name>
    <name type="common">Proso millet</name>
    <name type="synonym">Broomcorn millet</name>
    <dbReference type="NCBI Taxonomy" id="4540"/>
    <lineage>
        <taxon>Eukaryota</taxon>
        <taxon>Viridiplantae</taxon>
        <taxon>Streptophyta</taxon>
        <taxon>Embryophyta</taxon>
        <taxon>Tracheophyta</taxon>
        <taxon>Spermatophyta</taxon>
        <taxon>Magnoliopsida</taxon>
        <taxon>Liliopsida</taxon>
        <taxon>Poales</taxon>
        <taxon>Poaceae</taxon>
        <taxon>PACMAD clade</taxon>
        <taxon>Panicoideae</taxon>
        <taxon>Panicodae</taxon>
        <taxon>Paniceae</taxon>
        <taxon>Panicinae</taxon>
        <taxon>Panicum</taxon>
        <taxon>Panicum sect. Panicum</taxon>
    </lineage>
</organism>
<comment type="caution">
    <text evidence="2">The sequence shown here is derived from an EMBL/GenBank/DDBJ whole genome shotgun (WGS) entry which is preliminary data.</text>
</comment>
<keyword evidence="3" id="KW-1185">Reference proteome</keyword>
<feature type="region of interest" description="Disordered" evidence="1">
    <location>
        <begin position="34"/>
        <end position="57"/>
    </location>
</feature>
<sequence>MDLAVECGAAPDDVELFGCTLFFKDEYNRIDAERNFEADGNSEAEGESSGSSSDGDV</sequence>
<evidence type="ECO:0000256" key="1">
    <source>
        <dbReference type="SAM" id="MobiDB-lite"/>
    </source>
</evidence>
<evidence type="ECO:0000313" key="3">
    <source>
        <dbReference type="Proteomes" id="UP000275267"/>
    </source>
</evidence>
<reference evidence="3" key="1">
    <citation type="journal article" date="2019" name="Nat. Commun.">
        <title>The genome of broomcorn millet.</title>
        <authorList>
            <person name="Zou C."/>
            <person name="Miki D."/>
            <person name="Li D."/>
            <person name="Tang Q."/>
            <person name="Xiao L."/>
            <person name="Rajput S."/>
            <person name="Deng P."/>
            <person name="Jia W."/>
            <person name="Huang R."/>
            <person name="Zhang M."/>
            <person name="Sun Y."/>
            <person name="Hu J."/>
            <person name="Fu X."/>
            <person name="Schnable P.S."/>
            <person name="Li F."/>
            <person name="Zhang H."/>
            <person name="Feng B."/>
            <person name="Zhu X."/>
            <person name="Liu R."/>
            <person name="Schnable J.C."/>
            <person name="Zhu J.-K."/>
            <person name="Zhang H."/>
        </authorList>
    </citation>
    <scope>NUCLEOTIDE SEQUENCE [LARGE SCALE GENOMIC DNA]</scope>
</reference>
<proteinExistence type="predicted"/>
<gene>
    <name evidence="2" type="ORF">C2845_PM10G19500</name>
</gene>
<evidence type="ECO:0000313" key="2">
    <source>
        <dbReference type="EMBL" id="RLM56017.1"/>
    </source>
</evidence>